<evidence type="ECO:0000259" key="2">
    <source>
        <dbReference type="Pfam" id="PF01757"/>
    </source>
</evidence>
<evidence type="ECO:0000313" key="3">
    <source>
        <dbReference type="EMBL" id="OBS30074.1"/>
    </source>
</evidence>
<feature type="transmembrane region" description="Helical" evidence="1">
    <location>
        <begin position="313"/>
        <end position="333"/>
    </location>
</feature>
<keyword evidence="1" id="KW-0472">Membrane</keyword>
<keyword evidence="1" id="KW-1133">Transmembrane helix</keyword>
<dbReference type="InterPro" id="IPR052728">
    <property type="entry name" value="O2_lipid_transport_reg"/>
</dbReference>
<sequence>MTHARQPLVDALKVLAAQCIVWHHLSAYGPLSDALWTQAPALADALYDHARKAVQVFLVVGGFLAAGTLLRATDGRLLRTAVLQRYRRLVPPFLVAMALAAGMATLLHPWLSDDLRLQSATPGTWLAHALLLHDIVEVPAIAAGAWYVAIDFQLYALVAGLAWIATQLAPAPRRNALALALLIGCIAVSLLHVNRHPDLDLWALYFIGSYGLGVLAAQAVRGPRWPWSMAIVAIGAAALAVEWRDRIALSLGVAVLLAGWARPGTPRPASTDPASLAPRSQASGVASKWARGWAARLTAALAAGMATWADRSYALFLTHYSMVLVGNAALARWPMLAAHAWALAAACWGASLLLAWAFERAVERPLARRLR</sequence>
<feature type="transmembrane region" description="Helical" evidence="1">
    <location>
        <begin position="176"/>
        <end position="193"/>
    </location>
</feature>
<keyword evidence="1" id="KW-0812">Transmembrane</keyword>
<dbReference type="EMBL" id="LZDH01000065">
    <property type="protein sequence ID" value="OBS30074.1"/>
    <property type="molecule type" value="Genomic_DNA"/>
</dbReference>
<dbReference type="PANTHER" id="PTHR11161:SF0">
    <property type="entry name" value="O-ACYLTRANSFERASE LIKE PROTEIN"/>
    <property type="match status" value="1"/>
</dbReference>
<feature type="transmembrane region" description="Helical" evidence="1">
    <location>
        <begin position="199"/>
        <end position="217"/>
    </location>
</feature>
<protein>
    <recommendedName>
        <fullName evidence="2">Acyltransferase 3 domain-containing protein</fullName>
    </recommendedName>
</protein>
<dbReference type="STRING" id="1101373.A9O67_09840"/>
<feature type="transmembrane region" description="Helical" evidence="1">
    <location>
        <begin position="339"/>
        <end position="358"/>
    </location>
</feature>
<evidence type="ECO:0000313" key="4">
    <source>
        <dbReference type="Proteomes" id="UP000091969"/>
    </source>
</evidence>
<gene>
    <name evidence="3" type="ORF">A9O67_09840</name>
</gene>
<organism evidence="3 4">
    <name type="scientific">Tepidimonas fonticaldi</name>
    <dbReference type="NCBI Taxonomy" id="1101373"/>
    <lineage>
        <taxon>Bacteria</taxon>
        <taxon>Pseudomonadati</taxon>
        <taxon>Pseudomonadota</taxon>
        <taxon>Betaproteobacteria</taxon>
        <taxon>Burkholderiales</taxon>
        <taxon>Tepidimonas</taxon>
    </lineage>
</organism>
<dbReference type="PANTHER" id="PTHR11161">
    <property type="entry name" value="O-ACYLTRANSFERASE"/>
    <property type="match status" value="1"/>
</dbReference>
<comment type="caution">
    <text evidence="3">The sequence shown here is derived from an EMBL/GenBank/DDBJ whole genome shotgun (WGS) entry which is preliminary data.</text>
</comment>
<dbReference type="RefSeq" id="WP_068610546.1">
    <property type="nucleotide sequence ID" value="NZ_LZDH01000065.1"/>
</dbReference>
<dbReference type="GO" id="GO:0016747">
    <property type="term" value="F:acyltransferase activity, transferring groups other than amino-acyl groups"/>
    <property type="evidence" value="ECO:0007669"/>
    <property type="project" value="InterPro"/>
</dbReference>
<feature type="transmembrane region" description="Helical" evidence="1">
    <location>
        <begin position="53"/>
        <end position="72"/>
    </location>
</feature>
<evidence type="ECO:0000256" key="1">
    <source>
        <dbReference type="SAM" id="Phobius"/>
    </source>
</evidence>
<dbReference type="InterPro" id="IPR002656">
    <property type="entry name" value="Acyl_transf_3_dom"/>
</dbReference>
<dbReference type="Pfam" id="PF01757">
    <property type="entry name" value="Acyl_transf_3"/>
    <property type="match status" value="1"/>
</dbReference>
<keyword evidence="4" id="KW-1185">Reference proteome</keyword>
<accession>A0A1A6DTH1</accession>
<feature type="domain" description="Acyltransferase 3" evidence="2">
    <location>
        <begin position="9"/>
        <end position="358"/>
    </location>
</feature>
<proteinExistence type="predicted"/>
<feature type="transmembrane region" description="Helical" evidence="1">
    <location>
        <begin position="93"/>
        <end position="111"/>
    </location>
</feature>
<dbReference type="AlphaFoldDB" id="A0A1A6DTH1"/>
<dbReference type="OrthoDB" id="8956208at2"/>
<feature type="transmembrane region" description="Helical" evidence="1">
    <location>
        <begin position="140"/>
        <end position="164"/>
    </location>
</feature>
<name>A0A1A6DTH1_9BURK</name>
<reference evidence="3 4" key="1">
    <citation type="submission" date="2016-06" db="EMBL/GenBank/DDBJ databases">
        <title>Genome sequence of Tepidimonas fonticaldi PL17.</title>
        <authorList>
            <person name="Pinnaka A.K."/>
        </authorList>
    </citation>
    <scope>NUCLEOTIDE SEQUENCE [LARGE SCALE GENOMIC DNA]</scope>
    <source>
        <strain evidence="3 4">PL17</strain>
    </source>
</reference>
<dbReference type="Proteomes" id="UP000091969">
    <property type="component" value="Unassembled WGS sequence"/>
</dbReference>